<gene>
    <name evidence="3" type="ORF">C4B68_01220</name>
</gene>
<dbReference type="InterPro" id="IPR015421">
    <property type="entry name" value="PyrdxlP-dep_Trfase_major"/>
</dbReference>
<accession>A0ABM6SK51</accession>
<reference evidence="3 4" key="1">
    <citation type="submission" date="2018-02" db="EMBL/GenBank/DDBJ databases">
        <title>Complete genome sequence of Streptomyces dengpaensis, the producer of angucyclines.</title>
        <authorList>
            <person name="Yumei L."/>
        </authorList>
    </citation>
    <scope>NUCLEOTIDE SEQUENCE [LARGE SCALE GENOMIC DNA]</scope>
    <source>
        <strain evidence="3 4">XZHG99</strain>
    </source>
</reference>
<feature type="region of interest" description="Disordered" evidence="1">
    <location>
        <begin position="164"/>
        <end position="193"/>
    </location>
</feature>
<dbReference type="Pfam" id="PF00155">
    <property type="entry name" value="Aminotran_1_2"/>
    <property type="match status" value="1"/>
</dbReference>
<keyword evidence="4" id="KW-1185">Reference proteome</keyword>
<evidence type="ECO:0000313" key="3">
    <source>
        <dbReference type="EMBL" id="AVH54670.1"/>
    </source>
</evidence>
<protein>
    <submittedName>
        <fullName evidence="3">Aminotransferase class V-fold PLP-dependent enzyme</fullName>
    </submittedName>
</protein>
<dbReference type="Proteomes" id="UP000238413">
    <property type="component" value="Chromosome"/>
</dbReference>
<dbReference type="PANTHER" id="PTHR43510">
    <property type="entry name" value="AMINOTRANSFERASE FUNCTION, HYPOTHETICAL (EUROFUNG)"/>
    <property type="match status" value="1"/>
</dbReference>
<dbReference type="Gene3D" id="3.90.1150.10">
    <property type="entry name" value="Aspartate Aminotransferase, domain 1"/>
    <property type="match status" value="1"/>
</dbReference>
<dbReference type="Gene3D" id="3.40.640.10">
    <property type="entry name" value="Type I PLP-dependent aspartate aminotransferase-like (Major domain)"/>
    <property type="match status" value="1"/>
</dbReference>
<name>A0ABM6SK51_9ACTN</name>
<sequence>MRLPHAPLEDWMRDFYFDTKIDLGSSGVQSWSLSELRQLLGIHPSELDALTFDDSESYGGRELREALVVRFGAGDTDRIMATHGFTEAIFAAMNALLTSGDEVVVVDPAHHSLQSVAEAIGCRIKRWRLRPEDGFRPCLDTLRPLLTSRTRMVVVNFPHNPTGATLTRDQAAHGRRHTGVLRRPAGDGRPRYRRRPAIPARECLHGRLPRGTPARTGTLVHIAAADRRDGGAFVPELWLPYVGGELVRHVANCTHEEMTRPEVLAHIGPRPAAHIDRAGPVDGADR</sequence>
<evidence type="ECO:0000256" key="1">
    <source>
        <dbReference type="SAM" id="MobiDB-lite"/>
    </source>
</evidence>
<keyword evidence="3" id="KW-0808">Transferase</keyword>
<dbReference type="EMBL" id="CP026652">
    <property type="protein sequence ID" value="AVH54670.1"/>
    <property type="molecule type" value="Genomic_DNA"/>
</dbReference>
<dbReference type="SUPFAM" id="SSF53383">
    <property type="entry name" value="PLP-dependent transferases"/>
    <property type="match status" value="1"/>
</dbReference>
<dbReference type="PANTHER" id="PTHR43510:SF1">
    <property type="entry name" value="AMINOTRANSFERASE FUNCTION, HYPOTHETICAL (EUROFUNG)"/>
    <property type="match status" value="1"/>
</dbReference>
<dbReference type="InterPro" id="IPR004839">
    <property type="entry name" value="Aminotransferase_I/II_large"/>
</dbReference>
<feature type="domain" description="Aminotransferase class I/classII large" evidence="2">
    <location>
        <begin position="59"/>
        <end position="170"/>
    </location>
</feature>
<dbReference type="InterPro" id="IPR015424">
    <property type="entry name" value="PyrdxlP-dep_Trfase"/>
</dbReference>
<evidence type="ECO:0000259" key="2">
    <source>
        <dbReference type="Pfam" id="PF00155"/>
    </source>
</evidence>
<dbReference type="GO" id="GO:0008483">
    <property type="term" value="F:transaminase activity"/>
    <property type="evidence" value="ECO:0007669"/>
    <property type="project" value="UniProtKB-KW"/>
</dbReference>
<evidence type="ECO:0000313" key="4">
    <source>
        <dbReference type="Proteomes" id="UP000238413"/>
    </source>
</evidence>
<dbReference type="InterPro" id="IPR015422">
    <property type="entry name" value="PyrdxlP-dep_Trfase_small"/>
</dbReference>
<dbReference type="CDD" id="cd00609">
    <property type="entry name" value="AAT_like"/>
    <property type="match status" value="1"/>
</dbReference>
<dbReference type="RefSeq" id="WP_099505105.1">
    <property type="nucleotide sequence ID" value="NZ_CP026652.1"/>
</dbReference>
<keyword evidence="3" id="KW-0032">Aminotransferase</keyword>
<organism evidence="3 4">
    <name type="scientific">Streptomyces dengpaensis</name>
    <dbReference type="NCBI Taxonomy" id="2049881"/>
    <lineage>
        <taxon>Bacteria</taxon>
        <taxon>Bacillati</taxon>
        <taxon>Actinomycetota</taxon>
        <taxon>Actinomycetes</taxon>
        <taxon>Kitasatosporales</taxon>
        <taxon>Streptomycetaceae</taxon>
        <taxon>Streptomyces</taxon>
    </lineage>
</organism>
<proteinExistence type="predicted"/>